<name>S4A7Z4_9ACTN</name>
<dbReference type="Pfam" id="PF25680">
    <property type="entry name" value="Mom"/>
    <property type="match status" value="1"/>
</dbReference>
<sequence length="241" mass="26240">MTCTDALSSPEHLPFTVQTEIPPASDWCQRWQQRTPSWRHASEGGFDARRYTVEPLAEEEAKAFVLQHHYSASYPSAKERFGLYLAAGAERRLCGAAVFGVPVSEAVLTKPLPELRPYDESLECSRFVLLDECPANSESWFLARCFEALLTHGVRGIVSFADPVPRRSNTGALIAVGHVGTIYQASNAAYCGRATARTVKLLPDGTVFNSGVRAGSRHGPVMAGGPFRQVSWGACVVHSMA</sequence>
<comment type="caution">
    <text evidence="1">The sequence shown here is derived from an EMBL/GenBank/DDBJ whole genome shotgun (WGS) entry which is preliminary data.</text>
</comment>
<gene>
    <name evidence="1" type="ORF">STRAU_0076</name>
</gene>
<dbReference type="AlphaFoldDB" id="S4A7Z4"/>
<dbReference type="RefSeq" id="WP_016638212.1">
    <property type="nucleotide sequence ID" value="NZ_AOPZ01000003.1"/>
</dbReference>
<keyword evidence="2" id="KW-1185">Reference proteome</keyword>
<evidence type="ECO:0000313" key="1">
    <source>
        <dbReference type="EMBL" id="EPH46910.1"/>
    </source>
</evidence>
<organism evidence="1 2">
    <name type="scientific">Streptomyces aurantiacus JA 4570</name>
    <dbReference type="NCBI Taxonomy" id="1286094"/>
    <lineage>
        <taxon>Bacteria</taxon>
        <taxon>Bacillati</taxon>
        <taxon>Actinomycetota</taxon>
        <taxon>Actinomycetes</taxon>
        <taxon>Kitasatosporales</taxon>
        <taxon>Streptomycetaceae</taxon>
        <taxon>Streptomyces</taxon>
        <taxon>Streptomyces aurantiacus group</taxon>
    </lineage>
</organism>
<accession>S4A7Z4</accession>
<dbReference type="InterPro" id="IPR057895">
    <property type="entry name" value="Mom"/>
</dbReference>
<dbReference type="Proteomes" id="UP000014629">
    <property type="component" value="Unassembled WGS sequence"/>
</dbReference>
<reference evidence="1 2" key="1">
    <citation type="submission" date="2013-02" db="EMBL/GenBank/DDBJ databases">
        <title>Draft Genome Sequence of Streptomyces aurantiacus, Which Produces Setomimycin.</title>
        <authorList>
            <person name="Gruening B.A."/>
            <person name="Praeg A."/>
            <person name="Erxleben A."/>
            <person name="Guenther S."/>
            <person name="Mueller M."/>
        </authorList>
    </citation>
    <scope>NUCLEOTIDE SEQUENCE [LARGE SCALE GENOMIC DNA]</scope>
    <source>
        <strain evidence="1 2">JA 4570</strain>
    </source>
</reference>
<proteinExistence type="predicted"/>
<dbReference type="EMBL" id="AOPZ01000003">
    <property type="protein sequence ID" value="EPH46910.1"/>
    <property type="molecule type" value="Genomic_DNA"/>
</dbReference>
<dbReference type="PATRIC" id="fig|1286094.4.peg.74"/>
<protein>
    <submittedName>
        <fullName evidence="1">Uncharacterized protein</fullName>
    </submittedName>
</protein>
<evidence type="ECO:0000313" key="2">
    <source>
        <dbReference type="Proteomes" id="UP000014629"/>
    </source>
</evidence>